<sequence length="114" mass="12489">MAIIKNSNLALAFFLELGVLVAWGYWGFVVGPNLPFKLLFGIGMPVLAIVVWALFGAPTAQWHLNGIWRIVLGIIFFGSAALALYLAKQPAWGLAFALVFVLNWGLGYAFGQQY</sequence>
<feature type="transmembrane region" description="Helical" evidence="1">
    <location>
        <begin position="92"/>
        <end position="111"/>
    </location>
</feature>
<evidence type="ECO:0000313" key="2">
    <source>
        <dbReference type="EMBL" id="GHO48133.1"/>
    </source>
</evidence>
<evidence type="ECO:0008006" key="4">
    <source>
        <dbReference type="Google" id="ProtNLM"/>
    </source>
</evidence>
<protein>
    <recommendedName>
        <fullName evidence="4">DUF2568 domain-containing protein</fullName>
    </recommendedName>
</protein>
<feature type="transmembrane region" description="Helical" evidence="1">
    <location>
        <begin position="9"/>
        <end position="28"/>
    </location>
</feature>
<keyword evidence="1" id="KW-0812">Transmembrane</keyword>
<evidence type="ECO:0000256" key="1">
    <source>
        <dbReference type="SAM" id="Phobius"/>
    </source>
</evidence>
<proteinExistence type="predicted"/>
<dbReference type="EMBL" id="BNJF01000003">
    <property type="protein sequence ID" value="GHO48133.1"/>
    <property type="molecule type" value="Genomic_DNA"/>
</dbReference>
<keyword evidence="1" id="KW-1133">Transmembrane helix</keyword>
<reference evidence="2" key="1">
    <citation type="submission" date="2020-10" db="EMBL/GenBank/DDBJ databases">
        <title>Taxonomic study of unclassified bacteria belonging to the class Ktedonobacteria.</title>
        <authorList>
            <person name="Yabe S."/>
            <person name="Wang C.M."/>
            <person name="Zheng Y."/>
            <person name="Sakai Y."/>
            <person name="Cavaletti L."/>
            <person name="Monciardini P."/>
            <person name="Donadio S."/>
        </authorList>
    </citation>
    <scope>NUCLEOTIDE SEQUENCE</scope>
    <source>
        <strain evidence="2">SOSP1-1</strain>
    </source>
</reference>
<feature type="transmembrane region" description="Helical" evidence="1">
    <location>
        <begin position="67"/>
        <end position="86"/>
    </location>
</feature>
<keyword evidence="1" id="KW-0472">Membrane</keyword>
<evidence type="ECO:0000313" key="3">
    <source>
        <dbReference type="Proteomes" id="UP000612362"/>
    </source>
</evidence>
<dbReference type="InterPro" id="IPR021214">
    <property type="entry name" value="DUF2568"/>
</dbReference>
<dbReference type="AlphaFoldDB" id="A0A8J3MVY5"/>
<dbReference type="Proteomes" id="UP000612362">
    <property type="component" value="Unassembled WGS sequence"/>
</dbReference>
<gene>
    <name evidence="2" type="ORF">KSX_62960</name>
</gene>
<name>A0A8J3MVY5_9CHLR</name>
<keyword evidence="3" id="KW-1185">Reference proteome</keyword>
<feature type="transmembrane region" description="Helical" evidence="1">
    <location>
        <begin position="34"/>
        <end position="55"/>
    </location>
</feature>
<organism evidence="2 3">
    <name type="scientific">Ktedonospora formicarum</name>
    <dbReference type="NCBI Taxonomy" id="2778364"/>
    <lineage>
        <taxon>Bacteria</taxon>
        <taxon>Bacillati</taxon>
        <taxon>Chloroflexota</taxon>
        <taxon>Ktedonobacteria</taxon>
        <taxon>Ktedonobacterales</taxon>
        <taxon>Ktedonobacteraceae</taxon>
        <taxon>Ktedonospora</taxon>
    </lineage>
</organism>
<comment type="caution">
    <text evidence="2">The sequence shown here is derived from an EMBL/GenBank/DDBJ whole genome shotgun (WGS) entry which is preliminary data.</text>
</comment>
<dbReference type="Pfam" id="PF10823">
    <property type="entry name" value="DUF2568"/>
    <property type="match status" value="1"/>
</dbReference>
<dbReference type="RefSeq" id="WP_220197342.1">
    <property type="nucleotide sequence ID" value="NZ_BNJF01000003.1"/>
</dbReference>
<accession>A0A8J3MVY5</accession>